<protein>
    <recommendedName>
        <fullName evidence="2">Putative Flp pilus-assembly TadG-like N-terminal domain-containing protein</fullName>
    </recommendedName>
</protein>
<keyword evidence="4" id="KW-1185">Reference proteome</keyword>
<dbReference type="EMBL" id="BAAARA010000003">
    <property type="protein sequence ID" value="GAA2336596.1"/>
    <property type="molecule type" value="Genomic_DNA"/>
</dbReference>
<dbReference type="NCBIfam" id="TIGR03816">
    <property type="entry name" value="tadE_like_DECH"/>
    <property type="match status" value="1"/>
</dbReference>
<evidence type="ECO:0000313" key="4">
    <source>
        <dbReference type="Proteomes" id="UP001501218"/>
    </source>
</evidence>
<evidence type="ECO:0000256" key="1">
    <source>
        <dbReference type="SAM" id="MobiDB-lite"/>
    </source>
</evidence>
<evidence type="ECO:0000259" key="2">
    <source>
        <dbReference type="Pfam" id="PF13400"/>
    </source>
</evidence>
<reference evidence="4" key="1">
    <citation type="journal article" date="2019" name="Int. J. Syst. Evol. Microbiol.">
        <title>The Global Catalogue of Microorganisms (GCM) 10K type strain sequencing project: providing services to taxonomists for standard genome sequencing and annotation.</title>
        <authorList>
            <consortium name="The Broad Institute Genomics Platform"/>
            <consortium name="The Broad Institute Genome Sequencing Center for Infectious Disease"/>
            <person name="Wu L."/>
            <person name="Ma J."/>
        </authorList>
    </citation>
    <scope>NUCLEOTIDE SEQUENCE [LARGE SCALE GENOMIC DNA]</scope>
    <source>
        <strain evidence="4">JCM 16221</strain>
    </source>
</reference>
<dbReference type="Proteomes" id="UP001501218">
    <property type="component" value="Unassembled WGS sequence"/>
</dbReference>
<dbReference type="InterPro" id="IPR028087">
    <property type="entry name" value="Tad_N"/>
</dbReference>
<comment type="caution">
    <text evidence="3">The sequence shown here is derived from an EMBL/GenBank/DDBJ whole genome shotgun (WGS) entry which is preliminary data.</text>
</comment>
<proteinExistence type="predicted"/>
<dbReference type="Pfam" id="PF13400">
    <property type="entry name" value="Tad"/>
    <property type="match status" value="1"/>
</dbReference>
<dbReference type="RefSeq" id="WP_344127214.1">
    <property type="nucleotide sequence ID" value="NZ_BAAARA010000003.1"/>
</dbReference>
<dbReference type="InterPro" id="IPR021202">
    <property type="entry name" value="Rv3654c-like"/>
</dbReference>
<feature type="region of interest" description="Disordered" evidence="1">
    <location>
        <begin position="84"/>
        <end position="125"/>
    </location>
</feature>
<name>A0ABP5SQK7_9PSEU</name>
<organism evidence="3 4">
    <name type="scientific">Saccharopolyspora halophila</name>
    <dbReference type="NCBI Taxonomy" id="405551"/>
    <lineage>
        <taxon>Bacteria</taxon>
        <taxon>Bacillati</taxon>
        <taxon>Actinomycetota</taxon>
        <taxon>Actinomycetes</taxon>
        <taxon>Pseudonocardiales</taxon>
        <taxon>Pseudonocardiaceae</taxon>
        <taxon>Saccharopolyspora</taxon>
    </lineage>
</organism>
<gene>
    <name evidence="3" type="ORF">GCM10009854_10650</name>
</gene>
<evidence type="ECO:0000313" key="3">
    <source>
        <dbReference type="EMBL" id="GAA2336596.1"/>
    </source>
</evidence>
<accession>A0ABP5SQK7</accession>
<sequence length="125" mass="12682">MIGDRGAATALAAVLSLALPVLLWFALALGAATAARHRAEGAADLAALAAAARASMGQERACARARQVAEAMNTALDECRTSGRRARTRVSAAPPEILGFGRRPSARAHAGPIAPGTPDLTTSGR</sequence>
<feature type="domain" description="Putative Flp pilus-assembly TadG-like N-terminal" evidence="2">
    <location>
        <begin position="6"/>
        <end position="52"/>
    </location>
</feature>